<evidence type="ECO:0000256" key="2">
    <source>
        <dbReference type="ARBA" id="ARBA00022857"/>
    </source>
</evidence>
<evidence type="ECO:0000256" key="4">
    <source>
        <dbReference type="ARBA" id="ARBA00023221"/>
    </source>
</evidence>
<dbReference type="PANTHER" id="PTHR42879">
    <property type="entry name" value="3-OXOACYL-(ACYL-CARRIER-PROTEIN) REDUCTASE"/>
    <property type="match status" value="1"/>
</dbReference>
<dbReference type="SMART" id="SM00822">
    <property type="entry name" value="PKS_KR"/>
    <property type="match status" value="1"/>
</dbReference>
<dbReference type="GO" id="GO:0032787">
    <property type="term" value="P:monocarboxylic acid metabolic process"/>
    <property type="evidence" value="ECO:0007669"/>
    <property type="project" value="UniProtKB-ARBA"/>
</dbReference>
<evidence type="ECO:0000256" key="1">
    <source>
        <dbReference type="ARBA" id="ARBA00006484"/>
    </source>
</evidence>
<proteinExistence type="inferred from homology"/>
<dbReference type="PRINTS" id="PR00081">
    <property type="entry name" value="GDHRDH"/>
</dbReference>
<keyword evidence="8" id="KW-1185">Reference proteome</keyword>
<dbReference type="NCBIfam" id="NF009466">
    <property type="entry name" value="PRK12826.1-2"/>
    <property type="match status" value="1"/>
</dbReference>
<dbReference type="Pfam" id="PF13561">
    <property type="entry name" value="adh_short_C2"/>
    <property type="match status" value="1"/>
</dbReference>
<gene>
    <name evidence="7" type="ORF">DEACI_1602</name>
    <name evidence="6" type="ORF">DEACI_1762</name>
</gene>
<dbReference type="RefSeq" id="WP_240984677.1">
    <property type="nucleotide sequence ID" value="NZ_CDGJ01000039.1"/>
</dbReference>
<evidence type="ECO:0000313" key="8">
    <source>
        <dbReference type="Proteomes" id="UP001071230"/>
    </source>
</evidence>
<dbReference type="SUPFAM" id="SSF51735">
    <property type="entry name" value="NAD(P)-binding Rossmann-fold domains"/>
    <property type="match status" value="1"/>
</dbReference>
<name>A0A8S0W7T6_9FIRM</name>
<reference evidence="6" key="2">
    <citation type="submission" date="2020-01" db="EMBL/GenBank/DDBJ databases">
        <authorList>
            <person name="Hornung B."/>
        </authorList>
    </citation>
    <scope>NUCLEOTIDE SEQUENCE</scope>
    <source>
        <strain evidence="6">PacBioINE</strain>
    </source>
</reference>
<dbReference type="EC" id="1.-.-.-" evidence="6"/>
<dbReference type="Gene3D" id="3.40.50.720">
    <property type="entry name" value="NAD(P)-binding Rossmann-like Domain"/>
    <property type="match status" value="1"/>
</dbReference>
<dbReference type="InterPro" id="IPR020904">
    <property type="entry name" value="Sc_DH/Rdtase_CS"/>
</dbReference>
<evidence type="ECO:0000256" key="3">
    <source>
        <dbReference type="ARBA" id="ARBA00023002"/>
    </source>
</evidence>
<dbReference type="PROSITE" id="PS00061">
    <property type="entry name" value="ADH_SHORT"/>
    <property type="match status" value="1"/>
</dbReference>
<dbReference type="InterPro" id="IPR057326">
    <property type="entry name" value="KR_dom"/>
</dbReference>
<feature type="domain" description="Ketoreductase" evidence="5">
    <location>
        <begin position="6"/>
        <end position="188"/>
    </location>
</feature>
<dbReference type="InterPro" id="IPR036291">
    <property type="entry name" value="NAD(P)-bd_dom_sf"/>
</dbReference>
<organism evidence="6">
    <name type="scientific">Acididesulfobacillus acetoxydans</name>
    <dbReference type="NCBI Taxonomy" id="1561005"/>
    <lineage>
        <taxon>Bacteria</taxon>
        <taxon>Bacillati</taxon>
        <taxon>Bacillota</taxon>
        <taxon>Clostridia</taxon>
        <taxon>Eubacteriales</taxon>
        <taxon>Peptococcaceae</taxon>
        <taxon>Acididesulfobacillus</taxon>
    </lineage>
</organism>
<dbReference type="GO" id="GO:0008202">
    <property type="term" value="P:steroid metabolic process"/>
    <property type="evidence" value="ECO:0007669"/>
    <property type="project" value="UniProtKB-KW"/>
</dbReference>
<dbReference type="PANTHER" id="PTHR42879:SF2">
    <property type="entry name" value="3-OXOACYL-[ACYL-CARRIER-PROTEIN] REDUCTASE FABG"/>
    <property type="match status" value="1"/>
</dbReference>
<dbReference type="FunFam" id="3.40.50.720:FF:000115">
    <property type="entry name" value="3-oxoacyl-[acyl-carrier-protein] reductase FabG"/>
    <property type="match status" value="1"/>
</dbReference>
<keyword evidence="2" id="KW-0521">NADP</keyword>
<comment type="similarity">
    <text evidence="1">Belongs to the short-chain dehydrogenases/reductases (SDR) family.</text>
</comment>
<evidence type="ECO:0000313" key="6">
    <source>
        <dbReference type="EMBL" id="CAA7601109.1"/>
    </source>
</evidence>
<dbReference type="GO" id="GO:0004316">
    <property type="term" value="F:3-oxoacyl-[acyl-carrier-protein] reductase (NADPH) activity"/>
    <property type="evidence" value="ECO:0007669"/>
    <property type="project" value="UniProtKB-EC"/>
</dbReference>
<dbReference type="NCBIfam" id="NF005559">
    <property type="entry name" value="PRK07231.1"/>
    <property type="match status" value="1"/>
</dbReference>
<keyword evidence="3 6" id="KW-0560">Oxidoreductase</keyword>
<dbReference type="EMBL" id="CDGJ01000039">
    <property type="protein sequence ID" value="CEJ07144.1"/>
    <property type="molecule type" value="Genomic_DNA"/>
</dbReference>
<dbReference type="KEGG" id="aacx:DEACI_1762"/>
<protein>
    <submittedName>
        <fullName evidence="7">3-oxoacyl-[acyl-carrier-protein] reductase FabG</fullName>
        <ecNumber evidence="7">1.1.1.100</ecNumber>
    </submittedName>
    <submittedName>
        <fullName evidence="6">Short-chain dehydrogenase/reductase, conserved site</fullName>
        <ecNumber evidence="6">1.-.-.-</ecNumber>
    </submittedName>
</protein>
<dbReference type="PRINTS" id="PR00080">
    <property type="entry name" value="SDRFAMILY"/>
</dbReference>
<dbReference type="EMBL" id="LR746496">
    <property type="protein sequence ID" value="CAA7601109.1"/>
    <property type="molecule type" value="Genomic_DNA"/>
</dbReference>
<dbReference type="EC" id="1.1.1.100" evidence="7"/>
<sequence length="248" mass="26485">MKLQGKVALITGAKEGIGKAVAIAFAAEGADVALVSRSITRADEVVREVEQRGRRACVVQTDVARQDSVQAMVAQVKAELGPIDILVNNAGLTRPAMLLKMTEEQWDEVINVHLKGTFLCTQAVAKEMAARRSGRILNVTSSAGLQGTIGQVNYTAAKGGISAFTKSAARELAKYGITVNAISPFAETKMTEKIASDPKLRDKYLERVPLGRFGQPEEMAPGFVFLASAEAGYITGQILCIDGGMIMR</sequence>
<accession>A0A8S0W7T6</accession>
<reference evidence="7" key="1">
    <citation type="submission" date="2014-11" db="EMBL/GenBank/DDBJ databases">
        <authorList>
            <person name="Hornung B.V."/>
        </authorList>
    </citation>
    <scope>NUCLEOTIDE SEQUENCE</scope>
    <source>
        <strain evidence="7">INE</strain>
    </source>
</reference>
<dbReference type="Proteomes" id="UP001071230">
    <property type="component" value="Unassembled WGS sequence"/>
</dbReference>
<dbReference type="InterPro" id="IPR002347">
    <property type="entry name" value="SDR_fam"/>
</dbReference>
<evidence type="ECO:0000313" key="7">
    <source>
        <dbReference type="EMBL" id="CEJ07144.1"/>
    </source>
</evidence>
<dbReference type="InterPro" id="IPR050259">
    <property type="entry name" value="SDR"/>
</dbReference>
<dbReference type="AlphaFoldDB" id="A0A8S0W7T6"/>
<keyword evidence="4" id="KW-0753">Steroid metabolism</keyword>
<keyword evidence="4" id="KW-0443">Lipid metabolism</keyword>
<dbReference type="Proteomes" id="UP000836597">
    <property type="component" value="Chromosome"/>
</dbReference>
<evidence type="ECO:0000259" key="5">
    <source>
        <dbReference type="SMART" id="SM00822"/>
    </source>
</evidence>